<organism evidence="6 7">
    <name type="scientific">Aphidius gifuensis</name>
    <name type="common">Parasitoid wasp</name>
    <dbReference type="NCBI Taxonomy" id="684658"/>
    <lineage>
        <taxon>Eukaryota</taxon>
        <taxon>Metazoa</taxon>
        <taxon>Ecdysozoa</taxon>
        <taxon>Arthropoda</taxon>
        <taxon>Hexapoda</taxon>
        <taxon>Insecta</taxon>
        <taxon>Pterygota</taxon>
        <taxon>Neoptera</taxon>
        <taxon>Endopterygota</taxon>
        <taxon>Hymenoptera</taxon>
        <taxon>Apocrita</taxon>
        <taxon>Ichneumonoidea</taxon>
        <taxon>Braconidae</taxon>
        <taxon>Aphidiinae</taxon>
        <taxon>Aphidius</taxon>
    </lineage>
</organism>
<dbReference type="InterPro" id="IPR031542">
    <property type="entry name" value="UNC80_N"/>
</dbReference>
<feature type="domain" description="Protein UNC80 C-terminal" evidence="5">
    <location>
        <begin position="2008"/>
        <end position="3078"/>
    </location>
</feature>
<evidence type="ECO:0000313" key="6">
    <source>
        <dbReference type="EMBL" id="KAF7995016.1"/>
    </source>
</evidence>
<feature type="compositionally biased region" description="Basic and acidic residues" evidence="1">
    <location>
        <begin position="1498"/>
        <end position="1511"/>
    </location>
</feature>
<evidence type="ECO:0000256" key="2">
    <source>
        <dbReference type="SAM" id="Phobius"/>
    </source>
</evidence>
<feature type="region of interest" description="Disordered" evidence="1">
    <location>
        <begin position="1480"/>
        <end position="1548"/>
    </location>
</feature>
<feature type="region of interest" description="Disordered" evidence="1">
    <location>
        <begin position="1984"/>
        <end position="2015"/>
    </location>
</feature>
<dbReference type="GO" id="GO:0030424">
    <property type="term" value="C:axon"/>
    <property type="evidence" value="ECO:0007669"/>
    <property type="project" value="TreeGrafter"/>
</dbReference>
<evidence type="ECO:0008006" key="8">
    <source>
        <dbReference type="Google" id="ProtNLM"/>
    </source>
</evidence>
<feature type="compositionally biased region" description="Low complexity" evidence="1">
    <location>
        <begin position="3146"/>
        <end position="3171"/>
    </location>
</feature>
<name>A0A834XZB9_APHGI</name>
<keyword evidence="2" id="KW-1133">Transmembrane helix</keyword>
<evidence type="ECO:0000259" key="3">
    <source>
        <dbReference type="Pfam" id="PF15778"/>
    </source>
</evidence>
<feature type="region of interest" description="Disordered" evidence="1">
    <location>
        <begin position="1729"/>
        <end position="1770"/>
    </location>
</feature>
<feature type="region of interest" description="Disordered" evidence="1">
    <location>
        <begin position="3082"/>
        <end position="3112"/>
    </location>
</feature>
<feature type="compositionally biased region" description="Polar residues" evidence="1">
    <location>
        <begin position="1729"/>
        <end position="1740"/>
    </location>
</feature>
<feature type="compositionally biased region" description="Polar residues" evidence="1">
    <location>
        <begin position="1701"/>
        <end position="1710"/>
    </location>
</feature>
<feature type="compositionally biased region" description="Basic residues" evidence="1">
    <location>
        <begin position="3292"/>
        <end position="3301"/>
    </location>
</feature>
<feature type="region of interest" description="Disordered" evidence="1">
    <location>
        <begin position="466"/>
        <end position="491"/>
    </location>
</feature>
<gene>
    <name evidence="6" type="ORF">HCN44_004488</name>
</gene>
<feature type="compositionally biased region" description="Polar residues" evidence="1">
    <location>
        <begin position="3310"/>
        <end position="3333"/>
    </location>
</feature>
<dbReference type="Pfam" id="PF20262">
    <property type="entry name" value="UNC80_C"/>
    <property type="match status" value="1"/>
</dbReference>
<feature type="compositionally biased region" description="Basic and acidic residues" evidence="1">
    <location>
        <begin position="469"/>
        <end position="480"/>
    </location>
</feature>
<dbReference type="InterPro" id="IPR046460">
    <property type="entry name" value="UNC80_C"/>
</dbReference>
<feature type="compositionally biased region" description="Low complexity" evidence="1">
    <location>
        <begin position="3183"/>
        <end position="3193"/>
    </location>
</feature>
<feature type="compositionally biased region" description="Basic and acidic residues" evidence="1">
    <location>
        <begin position="1741"/>
        <end position="1770"/>
    </location>
</feature>
<protein>
    <recommendedName>
        <fullName evidence="8">Protein unc-80 homolog</fullName>
    </recommendedName>
</protein>
<feature type="transmembrane region" description="Helical" evidence="2">
    <location>
        <begin position="153"/>
        <end position="170"/>
    </location>
</feature>
<feature type="compositionally biased region" description="Basic residues" evidence="1">
    <location>
        <begin position="1536"/>
        <end position="1545"/>
    </location>
</feature>
<accession>A0A834XZB9</accession>
<dbReference type="Pfam" id="PF15778">
    <property type="entry name" value="UNC80_N"/>
    <property type="match status" value="1"/>
</dbReference>
<dbReference type="OrthoDB" id="5584001at2759"/>
<feature type="compositionally biased region" description="Basic and acidic residues" evidence="1">
    <location>
        <begin position="365"/>
        <end position="387"/>
    </location>
</feature>
<feature type="region of interest" description="Disordered" evidence="1">
    <location>
        <begin position="3128"/>
        <end position="3236"/>
    </location>
</feature>
<feature type="compositionally biased region" description="Basic and acidic residues" evidence="1">
    <location>
        <begin position="3223"/>
        <end position="3232"/>
    </location>
</feature>
<feature type="region of interest" description="Disordered" evidence="1">
    <location>
        <begin position="1201"/>
        <end position="1224"/>
    </location>
</feature>
<feature type="compositionally biased region" description="Polar residues" evidence="1">
    <location>
        <begin position="334"/>
        <end position="348"/>
    </location>
</feature>
<evidence type="ECO:0000256" key="1">
    <source>
        <dbReference type="SAM" id="MobiDB-lite"/>
    </source>
</evidence>
<dbReference type="InterPro" id="IPR016024">
    <property type="entry name" value="ARM-type_fold"/>
</dbReference>
<feature type="region of interest" description="Disordered" evidence="1">
    <location>
        <begin position="261"/>
        <end position="298"/>
    </location>
</feature>
<dbReference type="GO" id="GO:0034703">
    <property type="term" value="C:cation channel complex"/>
    <property type="evidence" value="ECO:0007669"/>
    <property type="project" value="TreeGrafter"/>
</dbReference>
<dbReference type="Proteomes" id="UP000639338">
    <property type="component" value="Unassembled WGS sequence"/>
</dbReference>
<dbReference type="PANTHER" id="PTHR31781">
    <property type="entry name" value="UNC80"/>
    <property type="match status" value="1"/>
</dbReference>
<feature type="compositionally biased region" description="Polar residues" evidence="1">
    <location>
        <begin position="3203"/>
        <end position="3222"/>
    </location>
</feature>
<feature type="domain" description="Cation channel complex component UNC80 N-terminal" evidence="3">
    <location>
        <begin position="16"/>
        <end position="215"/>
    </location>
</feature>
<feature type="domain" description="Protein UNC80 central region" evidence="4">
    <location>
        <begin position="1238"/>
        <end position="1988"/>
    </location>
</feature>
<feature type="region of interest" description="Disordered" evidence="1">
    <location>
        <begin position="2638"/>
        <end position="2659"/>
    </location>
</feature>
<feature type="region of interest" description="Disordered" evidence="1">
    <location>
        <begin position="3257"/>
        <end position="3340"/>
    </location>
</feature>
<keyword evidence="7" id="KW-1185">Reference proteome</keyword>
<reference evidence="6 7" key="1">
    <citation type="submission" date="2020-08" db="EMBL/GenBank/DDBJ databases">
        <title>Aphidius gifuensis genome sequencing and assembly.</title>
        <authorList>
            <person name="Du Z."/>
        </authorList>
    </citation>
    <scope>NUCLEOTIDE SEQUENCE [LARGE SCALE GENOMIC DNA]</scope>
    <source>
        <strain evidence="6">YNYX2018</strain>
        <tissue evidence="6">Adults</tissue>
    </source>
</reference>
<feature type="compositionally biased region" description="Acidic residues" evidence="1">
    <location>
        <begin position="1992"/>
        <end position="2003"/>
    </location>
</feature>
<evidence type="ECO:0000313" key="7">
    <source>
        <dbReference type="Proteomes" id="UP000639338"/>
    </source>
</evidence>
<keyword evidence="2" id="KW-0472">Membrane</keyword>
<dbReference type="GO" id="GO:0005261">
    <property type="term" value="F:monoatomic cation channel activity"/>
    <property type="evidence" value="ECO:0007669"/>
    <property type="project" value="TreeGrafter"/>
</dbReference>
<evidence type="ECO:0000259" key="5">
    <source>
        <dbReference type="Pfam" id="PF20262"/>
    </source>
</evidence>
<feature type="compositionally biased region" description="Basic and acidic residues" evidence="1">
    <location>
        <begin position="3082"/>
        <end position="3095"/>
    </location>
</feature>
<evidence type="ECO:0000259" key="4">
    <source>
        <dbReference type="Pfam" id="PF19424"/>
    </source>
</evidence>
<comment type="caution">
    <text evidence="6">The sequence shown here is derived from an EMBL/GenBank/DDBJ whole genome shotgun (WGS) entry which is preliminary data.</text>
</comment>
<sequence length="3477" mass="391238">MDIKRRSIDGSLLEQALPIPIQLYLWRQMRPFTRAKLGKVHEASCLFCQNAPGHHEMKEASTSFEKVLVQSLHNELTPSLTEILSSVPRWRLIQSALPYVLHSAGNLLHNRKDLQHIGTMETTLLYILHWFLLDAAEECAESDMETGTPNNPFYYLYSIPTITLFVYLFAPLCNHLKDIDFKTNLRLENGVKIWTPMSEFKHPETACFTAHCKPKPRSLWLKTSKMNKQQQRVSTDIFVGPIFNDDGSPPNVGVNMCFPDHNTPSSTKQDDENNWVSSPKDTVFPETIPEESSSTEDEHVVIFRLPSLTESEQEMDGEGASIFHIAMGRSTGSKQTLTIEQVSPSSESEPNDDNKSSTKFVFPDKTNDEKDKKAEKDESKLKRDTSDSRGALSADASGIQPSNREAVVDVHAATFMDVGVLRCLFVSQWQEEGVYWALQYLYNLQQMPRRRSNSLPIPKIEVSIYQSPESKKRDDSKECIDPPEPPVTISDSAADISYNVSKNQQEIEEHHNHFRRASEKAKKKMKIADLRAFVETKLLSKSEKALEKIGQEENKDLMEQHEDYHRSLDTGDDHLVRQASTSSRISDESNVDQMQYPSNLTKGKSMPSLSCLINELNASGYIGDNDEEKKQAAVRLHSQSSTVPNPIITVTEHTPTPSPDYLKRQGSIDSQLDAISMHGKLNSDRKPSLTRSQTDSNITYTGEEIPEAPGSASYITKQGDIDYYVILKAVHSVALRDATFCTLRVSEIILNLMELLMEIGVLKQCLRDDNGSRKHESPVNEQDPHYDPDGRNWNAHALMMNCVLRVIKHLGCPNGCAESIRGPQAEFCRSQAHTIINKLHRASSKLFTRWLRNMVRDQPLSDIIDVFHAYLGFCVDPSSLLSPLIAKKSANKSPDTATQGGYATNFGAGLGAGFGSIGLSTCIPTASISATAAALASATAASATASYGGVGYTSRNSENQILGCVFKLLVTRFVKDIKILKTAENISLYCDIKQFVTYVKEAHGGVFRRVALSGILDSSDRPNKRCTKFDDMGDLADTCYTVDEKGNRKFLFKKRSTSSNCAQPDFFGLQSLLEAELSDDNAKISQSPLGNLRKKHHMLTPRQSERNLRISDPSLGGSRSRKATRFQIGGIVNWFRREYSRTDSTDSHDSSESPTEASFIRQSSFYRGHYRLTGRSSRGVSHTFQRAKRRMENQLNKIGFRKGNKKESADETPRNYFSRRTSTEFGEGSRESEFVVLKERRLIPQFAVFEGMQRFSFLLEICQPDLPYAPVVARASLLLECAHLVHQCNKGHWPTWMKINFTSSRPSMPMGNRNIPTGLRRTHVLQRAAGKLFYQWAEAIGTRLEQFIAEDKLNVDQIVAMVSDESKQRDLIIEDEEEDFLDEASINGYGSQCPVSLRMVACMLLLEITAFLRETYQSLPKSSRLSAKERPPPWERMYSREANRRWSMALSSMGHSQTSAQSLQSIAGDRETERKISFVLHEPDNESEGSSKSTATIHGDDVQTSDRDKKRGVQTTSGRPFLLRRGTTAGAATGSFKRRSLKLRRGTKEGKDMECEAYAVRRADSIQSKRKVSSLSDRSDGSEPGYFGEVSGEESPGILSDDQPPESPSDSNDTDDSNKNFPWLKVLVQTANSFNFYCSHQNFCHPYCHRRQMRACSRLIKSVRKVYGDEFGIINGTSTFDFDSDSNKKEERKKDKRGRNPSDQTSTQVSPIRRKDSLGRKFKIDKSFEGSQSGRVTGNRDSSKDLADQDSERGQDSLKKNGVDNDNETDKETPAILKYIKTQVKDIFHAPLATLVKGAVAMSEDLFVDVLPVAWELLLESNQEVVASSVALFIVAAVRAPNQASEIMHHSLQHSSAAVRINAILRFQILWKLRYQVWPRMEESAHLTFKVPPPGIEFTLPSPKIGIESLPVVDPPWMPQVKTKVEEVTINQERHRSLVTATKTRKKQQTELIKMALQAQDDKKREERENFLITTIPITVQAAYEPSPVGDDHDEGNVDDEGGETAPRNTSHHNQSALSLFPSSLCSAIVQIINLLDDAAVSDDGNAVYEVAYQVIWSCLVEDSALFLRYVLERLTREKQELMFKILRHLIRFVPRLPQQAAFALYNYIIGYVMFYVRSPHEEGQKFIGTALSILWMVVHSVHGIMFKDLKQILRKEQCDASILLTANVPSAKKIIVHGPQDPDAGGIPSQFPVQEDTQFCQILRESLDFFGIEEQKHKEYFLVDYKTHQIHNPSSYVRDYYFFKRSQYPQLELVHMKPEDAFNALQKQELVHKFVEIGKVLLTWAILKNVDMVVQRVVFLHEELMKLPSFPRKALEADLDLYKGGEIGRELLGLDVMHKFMWVRLIARMFEAMAGNFAYSGDIHLFLNVLNGALVLHSEDSCILRYVVATYINAAHNFKNIFSTNGYLLIMPSLLQLYATHQTNKLVTTTVEYAVKQFYMMNRKPFILQMFGSVSTILDTDESATHGDAHKVPSTCLFNLLLSLETPSPDPLNIGELVKEEKPLKAIDFCYHDESEMVTVLDCISLCVMVIAYAADSIRGQQMLIILEAILPCYIKQIQSPSYNKEGKTEKEIINQVAIAVKTLVNNSEALTKYYNGPQKSSPEHKGSSQRNYGKGPYSPGFDFEDETHTAKYMEHTKARNIYERDNEDSENSHKTEFRRPRDTLLNMVGEYVAKCTVRLAELNKKLPDGKTIELLDSKCHIRLAEIAHSLLKVSPYDPDTMACRGLRRYMNDILPSTEWSSDDMRPALITLLRRLDKTFSKIYKKASIRRNTDWQAASDLLKGVYETLSRYQYIAHYQYLKTLISTCQALIIGDMALVEVTSAASVALMSKIPPAHFCSSVLRLIALYVISLGDGYTLENISGGNAMFASQTRTENMLLNLLIPLFLRVGTGRKDIPKLRQSDISFALMAVLNTLWPTGTKTAPITVQNLKATTDIRTGSLTFAARDQKISTKISLSLYRVAFLALKIMTICFEVELKTEWMKILRTMRLLNKRNEASIHLWNFLEFVVTHRTALYIQMLPFIVHKIGQPPISEHERNMQSLIRGKINGDIMAFPKSRGTLIGNLLHELRDLKEEIEDRKFDELQPEPKRSVVDMHANAPNDGQSRTQRPSLLIDLLTGDLGSRAHINRTPAETPGSQSTAIGSLPHSIHNSIHSSSTTKSSAQSFASAPPIQGARVDQRGSVSSHSGGSSTIKEAGEITPNDSQSNQQITTDRSQSSSTCDKRNNDTHHPIVTFQKTPKLRFLSSVEFRNSSGEIVKSQLSPNSPTKDSSSESKPDRPRLQRSMGQSKRTFRLRKSRKSHTEGSHLQVEQQDLITSSQTPQTSATEPSDTSSFCSRRSFSIRPNDTEKNLKLSPVDQHHLHYQQHQYLHPQSDISWDDDTSSTSGYRESFSMQLVSIEDNNKSLNAPPLASPDLNDIPSSSSTATNYMGFDGSSPDCSLNGSGGEKTTLLDSSQRTASQHSIMVFQAQDEDTLI</sequence>
<dbReference type="GO" id="GO:0055080">
    <property type="term" value="P:monoatomic cation homeostasis"/>
    <property type="evidence" value="ECO:0007669"/>
    <property type="project" value="TreeGrafter"/>
</dbReference>
<feature type="compositionally biased region" description="Polar residues" evidence="1">
    <location>
        <begin position="3257"/>
        <end position="3271"/>
    </location>
</feature>
<feature type="region of interest" description="Disordered" evidence="1">
    <location>
        <begin position="1566"/>
        <end position="1618"/>
    </location>
</feature>
<feature type="compositionally biased region" description="Polar residues" evidence="1">
    <location>
        <begin position="3103"/>
        <end position="3112"/>
    </location>
</feature>
<feature type="region of interest" description="Disordered" evidence="1">
    <location>
        <begin position="2595"/>
        <end position="2622"/>
    </location>
</feature>
<dbReference type="EMBL" id="JACMRX010000002">
    <property type="protein sequence ID" value="KAF7995016.1"/>
    <property type="molecule type" value="Genomic_DNA"/>
</dbReference>
<feature type="region of interest" description="Disordered" evidence="1">
    <location>
        <begin position="1678"/>
        <end position="1714"/>
    </location>
</feature>
<feature type="compositionally biased region" description="Basic and acidic residues" evidence="1">
    <location>
        <begin position="3272"/>
        <end position="3282"/>
    </location>
</feature>
<keyword evidence="2" id="KW-0812">Transmembrane</keyword>
<feature type="region of interest" description="Disordered" evidence="1">
    <location>
        <begin position="334"/>
        <end position="398"/>
    </location>
</feature>
<dbReference type="Pfam" id="PF19424">
    <property type="entry name" value="UNC80"/>
    <property type="match status" value="1"/>
</dbReference>
<proteinExistence type="predicted"/>
<dbReference type="SUPFAM" id="SSF48371">
    <property type="entry name" value="ARM repeat"/>
    <property type="match status" value="1"/>
</dbReference>
<dbReference type="InterPro" id="IPR045852">
    <property type="entry name" value="UNC80_central"/>
</dbReference>
<dbReference type="PANTHER" id="PTHR31781:SF1">
    <property type="entry name" value="PROTEIN UNC-80 HOMOLOG"/>
    <property type="match status" value="1"/>
</dbReference>